<dbReference type="GO" id="GO:0016787">
    <property type="term" value="F:hydrolase activity"/>
    <property type="evidence" value="ECO:0007669"/>
    <property type="project" value="InterPro"/>
</dbReference>
<dbReference type="SUPFAM" id="SSF54060">
    <property type="entry name" value="His-Me finger endonucleases"/>
    <property type="match status" value="1"/>
</dbReference>
<dbReference type="Gene3D" id="3.40.570.10">
    <property type="entry name" value="Extracellular Endonuclease, subunit A"/>
    <property type="match status" value="1"/>
</dbReference>
<organism evidence="5 6">
    <name type="scientific">Paramormyrops kingsleyae</name>
    <dbReference type="NCBI Taxonomy" id="1676925"/>
    <lineage>
        <taxon>Eukaryota</taxon>
        <taxon>Metazoa</taxon>
        <taxon>Chordata</taxon>
        <taxon>Craniata</taxon>
        <taxon>Vertebrata</taxon>
        <taxon>Euteleostomi</taxon>
        <taxon>Actinopterygii</taxon>
        <taxon>Neopterygii</taxon>
        <taxon>Teleostei</taxon>
        <taxon>Osteoglossocephala</taxon>
        <taxon>Osteoglossomorpha</taxon>
        <taxon>Osteoglossiformes</taxon>
        <taxon>Mormyridae</taxon>
        <taxon>Paramormyrops</taxon>
    </lineage>
</organism>
<feature type="domain" description="ENPP1-3/EXOG-like endonuclease/phosphodiesterase" evidence="3">
    <location>
        <begin position="57"/>
        <end position="291"/>
    </location>
</feature>
<name>A0A3B3S1E5_9TELE</name>
<feature type="signal peptide" evidence="2">
    <location>
        <begin position="1"/>
        <end position="19"/>
    </location>
</feature>
<keyword evidence="6" id="KW-1185">Reference proteome</keyword>
<keyword evidence="1" id="KW-0812">Transmembrane</keyword>
<evidence type="ECO:0000313" key="5">
    <source>
        <dbReference type="Ensembl" id="ENSPKIP00000023881.1"/>
    </source>
</evidence>
<feature type="domain" description="DNA/RNA non-specific endonuclease/pyrophosphatase/phosphodiesterase" evidence="4">
    <location>
        <begin position="56"/>
        <end position="303"/>
    </location>
</feature>
<dbReference type="InterPro" id="IPR001604">
    <property type="entry name" value="Endo_G_ENPP1-like_dom"/>
</dbReference>
<feature type="transmembrane region" description="Helical" evidence="1">
    <location>
        <begin position="401"/>
        <end position="419"/>
    </location>
</feature>
<protein>
    <submittedName>
        <fullName evidence="5">Uncharacterized protein</fullName>
    </submittedName>
</protein>
<dbReference type="GO" id="GO:0003676">
    <property type="term" value="F:nucleic acid binding"/>
    <property type="evidence" value="ECO:0007669"/>
    <property type="project" value="InterPro"/>
</dbReference>
<dbReference type="InterPro" id="IPR020821">
    <property type="entry name" value="ENPP1-3/EXOG-like_nuc-like"/>
</dbReference>
<dbReference type="SMART" id="SM00892">
    <property type="entry name" value="Endonuclease_NS"/>
    <property type="match status" value="1"/>
</dbReference>
<evidence type="ECO:0000256" key="2">
    <source>
        <dbReference type="SAM" id="SignalP"/>
    </source>
</evidence>
<dbReference type="InterPro" id="IPR044929">
    <property type="entry name" value="DNA/RNA_non-sp_Endonuclease_sf"/>
</dbReference>
<dbReference type="GeneTree" id="ENSGT01030000234592"/>
<dbReference type="GO" id="GO:0046872">
    <property type="term" value="F:metal ion binding"/>
    <property type="evidence" value="ECO:0007669"/>
    <property type="project" value="InterPro"/>
</dbReference>
<dbReference type="InterPro" id="IPR044925">
    <property type="entry name" value="His-Me_finger_sf"/>
</dbReference>
<dbReference type="Ensembl" id="ENSPKIT00000004575.1">
    <property type="protein sequence ID" value="ENSPKIP00000023881.1"/>
    <property type="gene ID" value="ENSPKIG00000007340.1"/>
</dbReference>
<evidence type="ECO:0000313" key="6">
    <source>
        <dbReference type="Proteomes" id="UP000261540"/>
    </source>
</evidence>
<keyword evidence="1" id="KW-0472">Membrane</keyword>
<dbReference type="Proteomes" id="UP000261540">
    <property type="component" value="Unplaced"/>
</dbReference>
<dbReference type="SMART" id="SM00477">
    <property type="entry name" value="NUC"/>
    <property type="match status" value="1"/>
</dbReference>
<keyword evidence="1" id="KW-1133">Transmembrane helix</keyword>
<proteinExistence type="predicted"/>
<evidence type="ECO:0000256" key="1">
    <source>
        <dbReference type="SAM" id="Phobius"/>
    </source>
</evidence>
<accession>A0A3B3S1E5</accession>
<reference evidence="5" key="1">
    <citation type="submission" date="2025-08" db="UniProtKB">
        <authorList>
            <consortium name="Ensembl"/>
        </authorList>
    </citation>
    <scope>IDENTIFICATION</scope>
</reference>
<dbReference type="PANTHER" id="PTHR21472:SF21">
    <property type="entry name" value="ENDONUCLEASE DOMAIN-CONTAINING 1 PROTEIN-LIKE-RELATED"/>
    <property type="match status" value="1"/>
</dbReference>
<evidence type="ECO:0000259" key="3">
    <source>
        <dbReference type="SMART" id="SM00477"/>
    </source>
</evidence>
<keyword evidence="2" id="KW-0732">Signal</keyword>
<reference evidence="5" key="2">
    <citation type="submission" date="2025-09" db="UniProtKB">
        <authorList>
            <consortium name="Ensembl"/>
        </authorList>
    </citation>
    <scope>IDENTIFICATION</scope>
</reference>
<dbReference type="Pfam" id="PF01223">
    <property type="entry name" value="Endonuclease_NS"/>
    <property type="match status" value="1"/>
</dbReference>
<feature type="chain" id="PRO_5017358927" evidence="2">
    <location>
        <begin position="20"/>
        <end position="430"/>
    </location>
</feature>
<dbReference type="AlphaFoldDB" id="A0A3B3S1E5"/>
<dbReference type="InterPro" id="IPR039015">
    <property type="entry name" value="ENDOD1"/>
</dbReference>
<sequence length="430" mass="49202">MMLLSLLTCVLLGALSAQAEVVQSFQNCKDFFYMGKEPTGMDENAQKICQKYGNHPNPFFATLYSEYHRIPLYSAYIFYGRTGSKQARSTRWFIEPQVRFMTFSQGLSGFNKKNMSLESEFSSSAIKVNQAINDDYKNTGYDRGHLNPASYQVDDGRMATFTLTNIAPEDPCFNRVHWKDWETKLQDIIKGKLLADNHQAKAYLVTGTIPSTSYRIPQTKVSQDDQRDLDRVTVPTHVWTALCYKHETDNHKSFSIAFIGQNQPESNITVMSVQRLNFELGNVSRQNQAVQIFFDDCFTNNKESKDVISSLEEKIQLPISKKLKIALDSCQTQPSVPMAENLCNSAKCKDDHPCDTHGHDSYWSEKASGSWDYCSLPLSENIEKYQINYACDKYCNNYYCYYALIIISIYFMYSICSCIRRSYTTGPLNA</sequence>
<dbReference type="PANTHER" id="PTHR21472">
    <property type="entry name" value="ENDONUCLEASE DOMAIN-CONTAINING 1 PROTEIN ENDOD1"/>
    <property type="match status" value="1"/>
</dbReference>
<evidence type="ECO:0000259" key="4">
    <source>
        <dbReference type="SMART" id="SM00892"/>
    </source>
</evidence>